<dbReference type="Gene3D" id="1.10.260.40">
    <property type="entry name" value="lambda repressor-like DNA-binding domains"/>
    <property type="match status" value="1"/>
</dbReference>
<evidence type="ECO:0000313" key="3">
    <source>
        <dbReference type="Proteomes" id="UP001595711"/>
    </source>
</evidence>
<dbReference type="SMART" id="SM00530">
    <property type="entry name" value="HTH_XRE"/>
    <property type="match status" value="1"/>
</dbReference>
<dbReference type="PROSITE" id="PS50943">
    <property type="entry name" value="HTH_CROC1"/>
    <property type="match status" value="1"/>
</dbReference>
<reference evidence="3" key="1">
    <citation type="journal article" date="2019" name="Int. J. Syst. Evol. Microbiol.">
        <title>The Global Catalogue of Microorganisms (GCM) 10K type strain sequencing project: providing services to taxonomists for standard genome sequencing and annotation.</title>
        <authorList>
            <consortium name="The Broad Institute Genomics Platform"/>
            <consortium name="The Broad Institute Genome Sequencing Center for Infectious Disease"/>
            <person name="Wu L."/>
            <person name="Ma J."/>
        </authorList>
    </citation>
    <scope>NUCLEOTIDE SEQUENCE [LARGE SCALE GENOMIC DNA]</scope>
    <source>
        <strain evidence="3">KCTC 42182</strain>
    </source>
</reference>
<protein>
    <submittedName>
        <fullName evidence="2">Helix-turn-helix domain-containing protein</fullName>
    </submittedName>
</protein>
<dbReference type="RefSeq" id="WP_379729970.1">
    <property type="nucleotide sequence ID" value="NZ_JBHRYJ010000008.1"/>
</dbReference>
<gene>
    <name evidence="2" type="ORF">ACFOOQ_22535</name>
</gene>
<keyword evidence="3" id="KW-1185">Reference proteome</keyword>
<name>A0ABV7VM60_9PROT</name>
<dbReference type="CDD" id="cd00093">
    <property type="entry name" value="HTH_XRE"/>
    <property type="match status" value="1"/>
</dbReference>
<sequence length="118" mass="13426">MNYIRTLREERQWSRRELASKVKISEQNIYLLESGRVKLMPKHVASFCAAFNVKPDRLLAKRRGRQPQPVPASYIDFISEAVIEASVKQSKRTGAAAQALRQKLRYAAARAKDGIGLR</sequence>
<dbReference type="SUPFAM" id="SSF47413">
    <property type="entry name" value="lambda repressor-like DNA-binding domains"/>
    <property type="match status" value="1"/>
</dbReference>
<organism evidence="2 3">
    <name type="scientific">Ferrovibrio xuzhouensis</name>
    <dbReference type="NCBI Taxonomy" id="1576914"/>
    <lineage>
        <taxon>Bacteria</taxon>
        <taxon>Pseudomonadati</taxon>
        <taxon>Pseudomonadota</taxon>
        <taxon>Alphaproteobacteria</taxon>
        <taxon>Rhodospirillales</taxon>
        <taxon>Rhodospirillaceae</taxon>
        <taxon>Ferrovibrio</taxon>
    </lineage>
</organism>
<feature type="domain" description="HTH cro/C1-type" evidence="1">
    <location>
        <begin position="4"/>
        <end position="58"/>
    </location>
</feature>
<dbReference type="Proteomes" id="UP001595711">
    <property type="component" value="Unassembled WGS sequence"/>
</dbReference>
<dbReference type="Pfam" id="PF13560">
    <property type="entry name" value="HTH_31"/>
    <property type="match status" value="1"/>
</dbReference>
<evidence type="ECO:0000259" key="1">
    <source>
        <dbReference type="PROSITE" id="PS50943"/>
    </source>
</evidence>
<proteinExistence type="predicted"/>
<dbReference type="EMBL" id="JBHRYJ010000008">
    <property type="protein sequence ID" value="MFC3678340.1"/>
    <property type="molecule type" value="Genomic_DNA"/>
</dbReference>
<dbReference type="InterPro" id="IPR010982">
    <property type="entry name" value="Lambda_DNA-bd_dom_sf"/>
</dbReference>
<dbReference type="InterPro" id="IPR001387">
    <property type="entry name" value="Cro/C1-type_HTH"/>
</dbReference>
<comment type="caution">
    <text evidence="2">The sequence shown here is derived from an EMBL/GenBank/DDBJ whole genome shotgun (WGS) entry which is preliminary data.</text>
</comment>
<evidence type="ECO:0000313" key="2">
    <source>
        <dbReference type="EMBL" id="MFC3678340.1"/>
    </source>
</evidence>
<accession>A0ABV7VM60</accession>